<evidence type="ECO:0000313" key="3">
    <source>
        <dbReference type="Proteomes" id="UP000012429"/>
    </source>
</evidence>
<evidence type="ECO:0008006" key="4">
    <source>
        <dbReference type="Google" id="ProtNLM"/>
    </source>
</evidence>
<sequence>MARSGAIDRHAAGGVLGGYVGLRRGLELGAAAVAAEVESAALIVQRRFAGGINRHAANRVARHRLLRLVVAMVVVTMTMVAVIVFVVQCHIRLHCPERGYWMSV</sequence>
<accession>N6TUI5</accession>
<dbReference type="Proteomes" id="UP000012429">
    <property type="component" value="Unassembled WGS sequence"/>
</dbReference>
<feature type="transmembrane region" description="Helical" evidence="1">
    <location>
        <begin position="65"/>
        <end position="87"/>
    </location>
</feature>
<keyword evidence="1" id="KW-0812">Transmembrane</keyword>
<keyword evidence="1" id="KW-0472">Membrane</keyword>
<reference evidence="2 3" key="1">
    <citation type="journal article" date="2012" name="BMC Genomics">
        <title>Genomic basis of broad host range and environmental adaptability of Rhizobium tropici CIAT 899 and Rhizobium sp. PRF 81 which are used in inoculants for common bean (Phaseolus vulgaris L.).</title>
        <authorList>
            <person name="Ormeno-Orrillo E."/>
            <person name="Menna P."/>
            <person name="Almeida L.G."/>
            <person name="Ollero F.J."/>
            <person name="Nicolas M.F."/>
            <person name="Pains Rodrigues E."/>
            <person name="Shigueyoshi Nakatani A."/>
            <person name="Silva Batista J.S."/>
            <person name="Oliveira Chueire L.M."/>
            <person name="Souza R.C."/>
            <person name="Ribeiro Vasconcelos A.T."/>
            <person name="Megias M."/>
            <person name="Hungria M."/>
            <person name="Martinez-Romero E."/>
        </authorList>
    </citation>
    <scope>NUCLEOTIDE SEQUENCE [LARGE SCALE GENOMIC DNA]</scope>
    <source>
        <strain evidence="2 3">PRF 81</strain>
    </source>
</reference>
<comment type="caution">
    <text evidence="2">The sequence shown here is derived from an EMBL/GenBank/DDBJ whole genome shotgun (WGS) entry which is preliminary data.</text>
</comment>
<evidence type="ECO:0000256" key="1">
    <source>
        <dbReference type="SAM" id="Phobius"/>
    </source>
</evidence>
<evidence type="ECO:0000313" key="2">
    <source>
        <dbReference type="EMBL" id="ENN84094.1"/>
    </source>
</evidence>
<dbReference type="AlphaFoldDB" id="N6TUI5"/>
<proteinExistence type="predicted"/>
<dbReference type="STRING" id="363754.RHSP_78832"/>
<dbReference type="EMBL" id="AQHN01000089">
    <property type="protein sequence ID" value="ENN84094.1"/>
    <property type="molecule type" value="Genomic_DNA"/>
</dbReference>
<gene>
    <name evidence="2" type="ORF">RHSP_78832</name>
</gene>
<name>N6TUI5_9HYPH</name>
<keyword evidence="1" id="KW-1133">Transmembrane helix</keyword>
<protein>
    <recommendedName>
        <fullName evidence="4">Transmembrane protein</fullName>
    </recommendedName>
</protein>
<keyword evidence="3" id="KW-1185">Reference proteome</keyword>
<organism evidence="2 3">
    <name type="scientific">Rhizobium freirei PRF 81</name>
    <dbReference type="NCBI Taxonomy" id="363754"/>
    <lineage>
        <taxon>Bacteria</taxon>
        <taxon>Pseudomonadati</taxon>
        <taxon>Pseudomonadota</taxon>
        <taxon>Alphaproteobacteria</taxon>
        <taxon>Hyphomicrobiales</taxon>
        <taxon>Rhizobiaceae</taxon>
        <taxon>Rhizobium/Agrobacterium group</taxon>
        <taxon>Rhizobium</taxon>
    </lineage>
</organism>